<accession>A0A9E7DL43</accession>
<name>A0A9E7DL43_9CAUD</name>
<protein>
    <submittedName>
        <fullName evidence="1">Uncharacterized protein</fullName>
    </submittedName>
</protein>
<reference evidence="1" key="1">
    <citation type="submission" date="2022-04" db="EMBL/GenBank/DDBJ databases">
        <authorList>
            <person name="Wang L."/>
            <person name="Zhang J."/>
            <person name="Wang J."/>
        </authorList>
    </citation>
    <scope>NUCLEOTIDE SEQUENCE</scope>
</reference>
<gene>
    <name evidence="1" type="ORF">vBSmQDWS359_28</name>
</gene>
<evidence type="ECO:0000313" key="1">
    <source>
        <dbReference type="EMBL" id="UQM93882.1"/>
    </source>
</evidence>
<dbReference type="Proteomes" id="UP001056973">
    <property type="component" value="Segment"/>
</dbReference>
<keyword evidence="2" id="KW-1185">Reference proteome</keyword>
<sequence>MPTKLSPPELDRLAREALARMELIPFDSFGPTDAVRSLEEYPQLSPDDRAAVLHTLNMLIKG</sequence>
<evidence type="ECO:0000313" key="2">
    <source>
        <dbReference type="Proteomes" id="UP001056973"/>
    </source>
</evidence>
<dbReference type="EMBL" id="ON331942">
    <property type="protein sequence ID" value="UQM93882.1"/>
    <property type="molecule type" value="Genomic_DNA"/>
</dbReference>
<organism evidence="1 2">
    <name type="scientific">Stenotrophomonas phage vB_Sm_QDWS359</name>
    <dbReference type="NCBI Taxonomy" id="2943841"/>
    <lineage>
        <taxon>Viruses</taxon>
        <taxon>Duplodnaviria</taxon>
        <taxon>Heunggongvirae</taxon>
        <taxon>Uroviricota</taxon>
        <taxon>Caudoviricetes</taxon>
        <taxon>Mesyanzhinovviridae</taxon>
        <taxon>Bradleyvirinae</taxon>
        <taxon>Xooduovirus</taxon>
        <taxon>Xooduovirus QDWS359</taxon>
    </lineage>
</organism>
<proteinExistence type="predicted"/>